<gene>
    <name evidence="1" type="ORF">BIZ92_15260</name>
</gene>
<dbReference type="Pfam" id="PF07409">
    <property type="entry name" value="GP46"/>
    <property type="match status" value="1"/>
</dbReference>
<evidence type="ECO:0008006" key="3">
    <source>
        <dbReference type="Google" id="ProtNLM"/>
    </source>
</evidence>
<protein>
    <recommendedName>
        <fullName evidence="3">Phage protein GP46</fullName>
    </recommendedName>
</protein>
<dbReference type="OrthoDB" id="5677166at2"/>
<dbReference type="InterPro" id="IPR010877">
    <property type="entry name" value="Phage_Mu_Gp46"/>
</dbReference>
<evidence type="ECO:0000313" key="1">
    <source>
        <dbReference type="EMBL" id="OMG79350.1"/>
    </source>
</evidence>
<proteinExistence type="predicted"/>
<dbReference type="RefSeq" id="WP_076415478.1">
    <property type="nucleotide sequence ID" value="NZ_MJMN01000046.1"/>
</dbReference>
<dbReference type="Proteomes" id="UP000187251">
    <property type="component" value="Unassembled WGS sequence"/>
</dbReference>
<accession>A0A1R1JMJ1</accession>
<organism evidence="1 2">
    <name type="scientific">Alcaligenes xylosoxydans xylosoxydans</name>
    <name type="common">Achromobacter xylosoxidans</name>
    <dbReference type="NCBI Taxonomy" id="85698"/>
    <lineage>
        <taxon>Bacteria</taxon>
        <taxon>Pseudomonadati</taxon>
        <taxon>Pseudomonadota</taxon>
        <taxon>Betaproteobacteria</taxon>
        <taxon>Burkholderiales</taxon>
        <taxon>Alcaligenaceae</taxon>
        <taxon>Achromobacter</taxon>
    </lineage>
</organism>
<dbReference type="EMBL" id="MJMN01000046">
    <property type="protein sequence ID" value="OMG79350.1"/>
    <property type="molecule type" value="Genomic_DNA"/>
</dbReference>
<reference evidence="1 2" key="1">
    <citation type="submission" date="2016-09" db="EMBL/GenBank/DDBJ databases">
        <title>Phylogenomics of Achromobacter.</title>
        <authorList>
            <person name="Jeukens J."/>
            <person name="Freschi L."/>
            <person name="Vincent A.T."/>
            <person name="Emond-Rheault J.-G."/>
            <person name="Kukavica-Ibrulj I."/>
            <person name="Charette S.J."/>
            <person name="Levesque R.C."/>
        </authorList>
    </citation>
    <scope>NUCLEOTIDE SEQUENCE [LARGE SCALE GENOMIC DNA]</scope>
    <source>
        <strain evidence="1 2">AUS488</strain>
    </source>
</reference>
<dbReference type="AlphaFoldDB" id="A0A1R1JMJ1"/>
<sequence>MDIRYSTGVTTPLERAIVISLFTWRRALPSDPVDDADLQGWWGDSFPSVADDRIGSRLWLLRRRTLVEATIRDAITYAREALAWLVEDGLVVGFEVEAERQGRERLAMRVIGIRADGQQERLAEFNDVWQVINNAF</sequence>
<evidence type="ECO:0000313" key="2">
    <source>
        <dbReference type="Proteomes" id="UP000187251"/>
    </source>
</evidence>
<name>A0A1R1JMJ1_ALCXX</name>
<comment type="caution">
    <text evidence="1">The sequence shown here is derived from an EMBL/GenBank/DDBJ whole genome shotgun (WGS) entry which is preliminary data.</text>
</comment>